<dbReference type="EMBL" id="VSSQ01075863">
    <property type="protein sequence ID" value="MPN26372.1"/>
    <property type="molecule type" value="Genomic_DNA"/>
</dbReference>
<protein>
    <submittedName>
        <fullName evidence="1">Uncharacterized protein</fullName>
    </submittedName>
</protein>
<name>A0A645GKH7_9ZZZZ</name>
<organism evidence="1">
    <name type="scientific">bioreactor metagenome</name>
    <dbReference type="NCBI Taxonomy" id="1076179"/>
    <lineage>
        <taxon>unclassified sequences</taxon>
        <taxon>metagenomes</taxon>
        <taxon>ecological metagenomes</taxon>
    </lineage>
</organism>
<sequence>MNAAKIRYISKGVDFKLENYIYENKKLFNLVKRCSINMEERNDEFYEFACTSY</sequence>
<accession>A0A645GKH7</accession>
<evidence type="ECO:0000313" key="1">
    <source>
        <dbReference type="EMBL" id="MPN26372.1"/>
    </source>
</evidence>
<proteinExistence type="predicted"/>
<reference evidence="1" key="1">
    <citation type="submission" date="2019-08" db="EMBL/GenBank/DDBJ databases">
        <authorList>
            <person name="Kucharzyk K."/>
            <person name="Murdoch R.W."/>
            <person name="Higgins S."/>
            <person name="Loffler F."/>
        </authorList>
    </citation>
    <scope>NUCLEOTIDE SEQUENCE</scope>
</reference>
<comment type="caution">
    <text evidence="1">The sequence shown here is derived from an EMBL/GenBank/DDBJ whole genome shotgun (WGS) entry which is preliminary data.</text>
</comment>
<gene>
    <name evidence="1" type="ORF">SDC9_173796</name>
</gene>
<dbReference type="AlphaFoldDB" id="A0A645GKH7"/>